<sequence>METIEETVETKNEIRLITVKEDEEEEKEASPYENSNDGGPSSSSSSMPTLATIKEEEEEEEEGAVDDELIGGGWLPKPMEGLNEVGPPPFLRKIYEMVEDPETDPAVSWISSATEESRQSDKVQHSIFTNQLAFCSLEALYLRFCSLQFGVCRFNAQHHFRLPKVVKKQLHLPETFSRLKNIFSSITNKMSSDGGPSLSRSEYQQRTASSAAGIGARKSHVYMEIGAVVAGEKIDVATVIPEQYTLKKLWQDVKDVCFDKPIRHANEVRVYVMLPWETSNMHVKTDFDLQDALKKLKQKSYSWALFIIRTELDVTPISLDHNENEETPSGQFPAPQVSELDWFDFAEVNEFALPDLNAEIRSVVGCSAATAEVKNSVEEIEGNEDNDSTVGGFVNTDDSIHVLDHENNAEEVESDVSDDEFNFNNEDEWDARLDAYEFGDDSGADSDGEDENIQAAACRYEANSGGFEFTPDGDNIILRIGQLFKTVDEFRNVVKVFAIKNGFRLKRVKNEKSRVTMKCSASGCTWRIHASPNWNKKHFQIKTHLPEHTCERNIENYEANSTWIAATFLHLFRANTEVPIDVLGSELFRNYGIKCCNQRLYRAKNKALELLGQDHKASFTKLFRYMHAILASNPGSTVSLEKDWLGGGVNPHFKIFFVFFDACRRGFFEGCRQFIGIDGCHLKGLYKGVLLSAVSVDANYGIYPLAMCVVETENTESWVYFMEKLYDQVGCNDGEGLCFMSDRQKGILNALDRVFPRAMRRYCCRHVYANFKLKFPRILLRNEFWAACRSGNQVEFNNHMAKINSISHAAHSFRGMPIVRMLEEIRRKIMILIHKRHELVNTWQDELPPLVRRRVMEARVESRALSVIFGHNKSFEVMENVSKRCVVDLGSKHCDCGEWDISGLPCKHAMCCIDALMQ</sequence>
<dbReference type="Proteomes" id="UP000829398">
    <property type="component" value="Chromosome 3"/>
</dbReference>
<organism evidence="1 2">
    <name type="scientific">Citrus sinensis</name>
    <name type="common">Sweet orange</name>
    <name type="synonym">Citrus aurantium var. sinensis</name>
    <dbReference type="NCBI Taxonomy" id="2711"/>
    <lineage>
        <taxon>Eukaryota</taxon>
        <taxon>Viridiplantae</taxon>
        <taxon>Streptophyta</taxon>
        <taxon>Embryophyta</taxon>
        <taxon>Tracheophyta</taxon>
        <taxon>Spermatophyta</taxon>
        <taxon>Magnoliopsida</taxon>
        <taxon>eudicotyledons</taxon>
        <taxon>Gunneridae</taxon>
        <taxon>Pentapetalae</taxon>
        <taxon>rosids</taxon>
        <taxon>malvids</taxon>
        <taxon>Sapindales</taxon>
        <taxon>Rutaceae</taxon>
        <taxon>Aurantioideae</taxon>
        <taxon>Citrus</taxon>
    </lineage>
</organism>
<gene>
    <name evidence="1" type="ORF">KPL71_007332</name>
</gene>
<accession>A0ACB8LYQ9</accession>
<keyword evidence="2" id="KW-1185">Reference proteome</keyword>
<evidence type="ECO:0000313" key="2">
    <source>
        <dbReference type="Proteomes" id="UP000829398"/>
    </source>
</evidence>
<evidence type="ECO:0000313" key="1">
    <source>
        <dbReference type="EMBL" id="KAH9778369.1"/>
    </source>
</evidence>
<dbReference type="EMBL" id="CM039172">
    <property type="protein sequence ID" value="KAH9778369.1"/>
    <property type="molecule type" value="Genomic_DNA"/>
</dbReference>
<proteinExistence type="predicted"/>
<reference evidence="2" key="1">
    <citation type="journal article" date="2023" name="Hortic. Res.">
        <title>A chromosome-level phased genome enabling allele-level studies in sweet orange: a case study on citrus Huanglongbing tolerance.</title>
        <authorList>
            <person name="Wu B."/>
            <person name="Yu Q."/>
            <person name="Deng Z."/>
            <person name="Duan Y."/>
            <person name="Luo F."/>
            <person name="Gmitter F. Jr."/>
        </authorList>
    </citation>
    <scope>NUCLEOTIDE SEQUENCE [LARGE SCALE GENOMIC DNA]</scope>
    <source>
        <strain evidence="2">cv. Valencia</strain>
    </source>
</reference>
<comment type="caution">
    <text evidence="1">The sequence shown here is derived from an EMBL/GenBank/DDBJ whole genome shotgun (WGS) entry which is preliminary data.</text>
</comment>
<protein>
    <submittedName>
        <fullName evidence="1">SWIM-type domain-containing protein</fullName>
    </submittedName>
</protein>
<name>A0ACB8LYQ9_CITSI</name>